<comment type="similarity">
    <text evidence="2 6">Belongs to the steroid 5-alpha reductase family.</text>
</comment>
<dbReference type="PROSITE" id="PS50244">
    <property type="entry name" value="S5A_REDUCTASE"/>
    <property type="match status" value="1"/>
</dbReference>
<gene>
    <name evidence="9" type="ORF">KP509_38G059000</name>
</gene>
<dbReference type="InterPro" id="IPR039357">
    <property type="entry name" value="SRD5A/TECR"/>
</dbReference>
<keyword evidence="6" id="KW-0752">Steroid biosynthesis</keyword>
<evidence type="ECO:0000256" key="1">
    <source>
        <dbReference type="ARBA" id="ARBA00004141"/>
    </source>
</evidence>
<comment type="catalytic activity">
    <reaction evidence="6">
        <text>a 3-oxo-5alpha-steroid + NADP(+) = a 3-oxo-Delta(4)-steroid + NADPH + H(+)</text>
        <dbReference type="Rhea" id="RHEA:54384"/>
        <dbReference type="ChEBI" id="CHEBI:13601"/>
        <dbReference type="ChEBI" id="CHEBI:15378"/>
        <dbReference type="ChEBI" id="CHEBI:47909"/>
        <dbReference type="ChEBI" id="CHEBI:57783"/>
        <dbReference type="ChEBI" id="CHEBI:58349"/>
        <dbReference type="EC" id="1.3.1.22"/>
    </reaction>
</comment>
<feature type="signal peptide" evidence="7">
    <location>
        <begin position="1"/>
        <end position="29"/>
    </location>
</feature>
<comment type="subcellular location">
    <subcellularLocation>
        <location evidence="1">Membrane</location>
        <topology evidence="1">Multi-pass membrane protein</topology>
    </subcellularLocation>
</comment>
<name>A0A8T2Q569_CERRI</name>
<evidence type="ECO:0000256" key="5">
    <source>
        <dbReference type="ARBA" id="ARBA00023136"/>
    </source>
</evidence>
<feature type="transmembrane region" description="Helical" evidence="6">
    <location>
        <begin position="222"/>
        <end position="246"/>
    </location>
</feature>
<organism evidence="9 10">
    <name type="scientific">Ceratopteris richardii</name>
    <name type="common">Triangle waterfern</name>
    <dbReference type="NCBI Taxonomy" id="49495"/>
    <lineage>
        <taxon>Eukaryota</taxon>
        <taxon>Viridiplantae</taxon>
        <taxon>Streptophyta</taxon>
        <taxon>Embryophyta</taxon>
        <taxon>Tracheophyta</taxon>
        <taxon>Polypodiopsida</taxon>
        <taxon>Polypodiidae</taxon>
        <taxon>Polypodiales</taxon>
        <taxon>Pteridineae</taxon>
        <taxon>Pteridaceae</taxon>
        <taxon>Parkerioideae</taxon>
        <taxon>Ceratopteris</taxon>
    </lineage>
</organism>
<comment type="function">
    <text evidence="6">Involved in a reduction step in the biosynthesis of the plant steroid, brassinolide.</text>
</comment>
<dbReference type="EMBL" id="CM035443">
    <property type="protein sequence ID" value="KAH7278849.1"/>
    <property type="molecule type" value="Genomic_DNA"/>
</dbReference>
<sequence>MSDILIFRAALWLGLVMAPWLSWMGSREAAPYGRHYPPRAAAAAAPHSALPTRLAWLIMESPPLLLTPPIFGFGRFSPLLVPRVLVVIFVLHYVHRALIYPFRMRPSPNRNLPTFVFVSGLLFNVYNTYIQVRSVSHFTSYSAQWLSSSTFLFGFFLFISGMAVNIWADSALVSLRKPDKAASMHAARNYAAKGTSELYKVPKGGLFEVITCPNYFGEIIEWLGWAIATSSFAGFVFLALSVSNLLPRALAHHRWFIENFPNYPRKRKALVPFIL</sequence>
<evidence type="ECO:0000256" key="6">
    <source>
        <dbReference type="PIRNR" id="PIRNR015596"/>
    </source>
</evidence>
<keyword evidence="6" id="KW-1069">Brassinosteroid biosynthesis</keyword>
<dbReference type="Pfam" id="PF02544">
    <property type="entry name" value="Steroid_dh"/>
    <property type="match status" value="1"/>
</dbReference>
<evidence type="ECO:0000259" key="8">
    <source>
        <dbReference type="Pfam" id="PF02544"/>
    </source>
</evidence>
<dbReference type="PANTHER" id="PTHR10556:SF43">
    <property type="entry name" value="STEROID 5-ALPHA-REDUCTASE DET2"/>
    <property type="match status" value="1"/>
</dbReference>
<keyword evidence="6" id="KW-0443">Lipid metabolism</keyword>
<dbReference type="PIRSF" id="PIRSF015596">
    <property type="entry name" value="5_alpha-SR2"/>
    <property type="match status" value="1"/>
</dbReference>
<dbReference type="InterPro" id="IPR001104">
    <property type="entry name" value="3-oxo-5_a-steroid_4-DH_C"/>
</dbReference>
<keyword evidence="4 6" id="KW-1133">Transmembrane helix</keyword>
<dbReference type="GO" id="GO:0016132">
    <property type="term" value="P:brassinosteroid biosynthetic process"/>
    <property type="evidence" value="ECO:0007669"/>
    <property type="project" value="UniProtKB-KW"/>
</dbReference>
<accession>A0A8T2Q569</accession>
<evidence type="ECO:0000256" key="2">
    <source>
        <dbReference type="ARBA" id="ARBA00007742"/>
    </source>
</evidence>
<feature type="transmembrane region" description="Helical" evidence="6">
    <location>
        <begin position="151"/>
        <end position="168"/>
    </location>
</feature>
<reference evidence="9" key="1">
    <citation type="submission" date="2021-08" db="EMBL/GenBank/DDBJ databases">
        <title>WGS assembly of Ceratopteris richardii.</title>
        <authorList>
            <person name="Marchant D.B."/>
            <person name="Chen G."/>
            <person name="Jenkins J."/>
            <person name="Shu S."/>
            <person name="Leebens-Mack J."/>
            <person name="Grimwood J."/>
            <person name="Schmutz J."/>
            <person name="Soltis P."/>
            <person name="Soltis D."/>
            <person name="Chen Z.-H."/>
        </authorList>
    </citation>
    <scope>NUCLEOTIDE SEQUENCE</scope>
    <source>
        <strain evidence="9">Whitten #5841</strain>
        <tissue evidence="9">Leaf</tissue>
    </source>
</reference>
<dbReference type="FunFam" id="1.20.120.1630:FF:000014">
    <property type="entry name" value="Steroid 5-alpha reductase, putative"/>
    <property type="match status" value="1"/>
</dbReference>
<dbReference type="OMA" id="KHEPRQS"/>
<keyword evidence="6" id="KW-0444">Lipid biosynthesis</keyword>
<dbReference type="Gene3D" id="1.20.120.1630">
    <property type="match status" value="1"/>
</dbReference>
<dbReference type="AlphaFoldDB" id="A0A8T2Q569"/>
<keyword evidence="5 6" id="KW-0472">Membrane</keyword>
<comment type="caution">
    <text evidence="9">The sequence shown here is derived from an EMBL/GenBank/DDBJ whole genome shotgun (WGS) entry which is preliminary data.</text>
</comment>
<protein>
    <recommendedName>
        <fullName evidence="6">Steroid 5-alpha-reductase DET2</fullName>
        <ecNumber evidence="6">1.3.1.22</ecNumber>
    </recommendedName>
</protein>
<evidence type="ECO:0000313" key="9">
    <source>
        <dbReference type="EMBL" id="KAH7278849.1"/>
    </source>
</evidence>
<proteinExistence type="inferred from homology"/>
<dbReference type="GO" id="GO:0047751">
    <property type="term" value="F:3-oxo-5-alpha-steroid 4-dehydrogenase (NADP+) activity"/>
    <property type="evidence" value="ECO:0007669"/>
    <property type="project" value="UniProtKB-EC"/>
</dbReference>
<dbReference type="InterPro" id="IPR016636">
    <property type="entry name" value="3-oxo-5-alpha-steroid_4-DH"/>
</dbReference>
<evidence type="ECO:0000256" key="3">
    <source>
        <dbReference type="ARBA" id="ARBA00022692"/>
    </source>
</evidence>
<feature type="chain" id="PRO_5035917057" description="Steroid 5-alpha-reductase DET2" evidence="7">
    <location>
        <begin position="30"/>
        <end position="275"/>
    </location>
</feature>
<dbReference type="OrthoDB" id="5788137at2759"/>
<dbReference type="GO" id="GO:0016020">
    <property type="term" value="C:membrane"/>
    <property type="evidence" value="ECO:0007669"/>
    <property type="project" value="UniProtKB-SubCell"/>
</dbReference>
<comment type="pathway">
    <text evidence="6">Plant hormone biosynthesis; brassinosteroid biosynthesis.</text>
</comment>
<keyword evidence="3 6" id="KW-0812">Transmembrane</keyword>
<evidence type="ECO:0000313" key="10">
    <source>
        <dbReference type="Proteomes" id="UP000825935"/>
    </source>
</evidence>
<dbReference type="Proteomes" id="UP000825935">
    <property type="component" value="Chromosome 38"/>
</dbReference>
<dbReference type="EC" id="1.3.1.22" evidence="6"/>
<evidence type="ECO:0000256" key="4">
    <source>
        <dbReference type="ARBA" id="ARBA00022989"/>
    </source>
</evidence>
<evidence type="ECO:0000256" key="7">
    <source>
        <dbReference type="SAM" id="SignalP"/>
    </source>
</evidence>
<dbReference type="PANTHER" id="PTHR10556">
    <property type="entry name" value="3-OXO-5-ALPHA-STEROID 4-DEHYDROGENASE"/>
    <property type="match status" value="1"/>
</dbReference>
<keyword evidence="10" id="KW-1185">Reference proteome</keyword>
<feature type="transmembrane region" description="Helical" evidence="6">
    <location>
        <begin position="112"/>
        <end position="130"/>
    </location>
</feature>
<feature type="domain" description="3-oxo-5-alpha-steroid 4-dehydrogenase C-terminal" evidence="8">
    <location>
        <begin position="112"/>
        <end position="275"/>
    </location>
</feature>
<feature type="transmembrane region" description="Helical" evidence="6">
    <location>
        <begin position="80"/>
        <end position="100"/>
    </location>
</feature>
<keyword evidence="7" id="KW-0732">Signal</keyword>